<organism evidence="6 7">
    <name type="scientific">Sphingomonas oleivorans</name>
    <dbReference type="NCBI Taxonomy" id="1735121"/>
    <lineage>
        <taxon>Bacteria</taxon>
        <taxon>Pseudomonadati</taxon>
        <taxon>Pseudomonadota</taxon>
        <taxon>Alphaproteobacteria</taxon>
        <taxon>Sphingomonadales</taxon>
        <taxon>Sphingomonadaceae</taxon>
        <taxon>Sphingomonas</taxon>
    </lineage>
</organism>
<dbReference type="EMBL" id="NWBU01000017">
    <property type="protein sequence ID" value="PTQ07780.1"/>
    <property type="molecule type" value="Genomic_DNA"/>
</dbReference>
<keyword evidence="2" id="KW-0238">DNA-binding</keyword>
<proteinExistence type="predicted"/>
<keyword evidence="1" id="KW-0805">Transcription regulation</keyword>
<accession>A0A2T5FU29</accession>
<dbReference type="PRINTS" id="PR00032">
    <property type="entry name" value="HTHARAC"/>
</dbReference>
<dbReference type="SMART" id="SM00342">
    <property type="entry name" value="HTH_ARAC"/>
    <property type="match status" value="1"/>
</dbReference>
<dbReference type="SUPFAM" id="SSF46689">
    <property type="entry name" value="Homeodomain-like"/>
    <property type="match status" value="1"/>
</dbReference>
<evidence type="ECO:0000256" key="3">
    <source>
        <dbReference type="ARBA" id="ARBA00023163"/>
    </source>
</evidence>
<evidence type="ECO:0000256" key="4">
    <source>
        <dbReference type="SAM" id="MobiDB-lite"/>
    </source>
</evidence>
<dbReference type="InterPro" id="IPR018060">
    <property type="entry name" value="HTH_AraC"/>
</dbReference>
<comment type="caution">
    <text evidence="6">The sequence shown here is derived from an EMBL/GenBank/DDBJ whole genome shotgun (WGS) entry which is preliminary data.</text>
</comment>
<dbReference type="PANTHER" id="PTHR43280">
    <property type="entry name" value="ARAC-FAMILY TRANSCRIPTIONAL REGULATOR"/>
    <property type="match status" value="1"/>
</dbReference>
<dbReference type="InterPro" id="IPR009057">
    <property type="entry name" value="Homeodomain-like_sf"/>
</dbReference>
<feature type="domain" description="HTH araC/xylS-type" evidence="5">
    <location>
        <begin position="1"/>
        <end position="74"/>
    </location>
</feature>
<dbReference type="InterPro" id="IPR020449">
    <property type="entry name" value="Tscrpt_reg_AraC-type_HTH"/>
</dbReference>
<dbReference type="Pfam" id="PF12833">
    <property type="entry name" value="HTH_18"/>
    <property type="match status" value="1"/>
</dbReference>
<dbReference type="AlphaFoldDB" id="A0A2T5FU29"/>
<evidence type="ECO:0000259" key="5">
    <source>
        <dbReference type="PROSITE" id="PS01124"/>
    </source>
</evidence>
<dbReference type="OrthoDB" id="9802263at2"/>
<gene>
    <name evidence="6" type="ORF">CLG96_16650</name>
</gene>
<sequence>MSRASFSFYFRNMMGQASLDYLTEFRMQQAAQLLREQSVSLSEIAAIVGYDSYNAFAKAFRKRRACTPNHYRKLEPNRTRLGNMHADERHLRRSTPAYTT</sequence>
<reference evidence="6 7" key="1">
    <citation type="submission" date="2017-09" db="EMBL/GenBank/DDBJ databases">
        <title>Sphingomonas panjinensis sp.nov., isolated from oil-contaminated soil.</title>
        <authorList>
            <person name="Wang L."/>
            <person name="Chen L."/>
        </authorList>
    </citation>
    <scope>NUCLEOTIDE SEQUENCE [LARGE SCALE GENOMIC DNA]</scope>
    <source>
        <strain evidence="6 7">FW-11</strain>
    </source>
</reference>
<dbReference type="Gene3D" id="1.10.10.60">
    <property type="entry name" value="Homeodomain-like"/>
    <property type="match status" value="1"/>
</dbReference>
<feature type="region of interest" description="Disordered" evidence="4">
    <location>
        <begin position="76"/>
        <end position="100"/>
    </location>
</feature>
<evidence type="ECO:0000313" key="7">
    <source>
        <dbReference type="Proteomes" id="UP000244162"/>
    </source>
</evidence>
<evidence type="ECO:0000256" key="1">
    <source>
        <dbReference type="ARBA" id="ARBA00023015"/>
    </source>
</evidence>
<keyword evidence="7" id="KW-1185">Reference proteome</keyword>
<evidence type="ECO:0000256" key="2">
    <source>
        <dbReference type="ARBA" id="ARBA00023125"/>
    </source>
</evidence>
<dbReference type="PANTHER" id="PTHR43280:SF11">
    <property type="entry name" value="RCS-SPECIFIC HTH-TYPE TRANSCRIPTIONAL ACTIVATOR RCLR"/>
    <property type="match status" value="1"/>
</dbReference>
<dbReference type="PROSITE" id="PS01124">
    <property type="entry name" value="HTH_ARAC_FAMILY_2"/>
    <property type="match status" value="1"/>
</dbReference>
<keyword evidence="3" id="KW-0804">Transcription</keyword>
<dbReference type="PROSITE" id="PS00041">
    <property type="entry name" value="HTH_ARAC_FAMILY_1"/>
    <property type="match status" value="1"/>
</dbReference>
<evidence type="ECO:0000313" key="6">
    <source>
        <dbReference type="EMBL" id="PTQ07780.1"/>
    </source>
</evidence>
<dbReference type="Proteomes" id="UP000244162">
    <property type="component" value="Unassembled WGS sequence"/>
</dbReference>
<name>A0A2T5FU29_9SPHN</name>
<protein>
    <recommendedName>
        <fullName evidence="5">HTH araC/xylS-type domain-containing protein</fullName>
    </recommendedName>
</protein>
<dbReference type="InterPro" id="IPR018062">
    <property type="entry name" value="HTH_AraC-typ_CS"/>
</dbReference>
<dbReference type="GO" id="GO:0043565">
    <property type="term" value="F:sequence-specific DNA binding"/>
    <property type="evidence" value="ECO:0007669"/>
    <property type="project" value="InterPro"/>
</dbReference>
<dbReference type="GO" id="GO:0003700">
    <property type="term" value="F:DNA-binding transcription factor activity"/>
    <property type="evidence" value="ECO:0007669"/>
    <property type="project" value="InterPro"/>
</dbReference>